<proteinExistence type="predicted"/>
<reference evidence="2" key="1">
    <citation type="submission" date="2021-02" db="EMBL/GenBank/DDBJ databases">
        <title>First Annotated Genome of the Yellow-green Alga Tribonema minus.</title>
        <authorList>
            <person name="Mahan K.M."/>
        </authorList>
    </citation>
    <scope>NUCLEOTIDE SEQUENCE</scope>
    <source>
        <strain evidence="2">UTEX B ZZ1240</strain>
    </source>
</reference>
<dbReference type="AlphaFoldDB" id="A0A835Z6V3"/>
<feature type="compositionally biased region" description="Basic and acidic residues" evidence="1">
    <location>
        <begin position="310"/>
        <end position="319"/>
    </location>
</feature>
<feature type="region of interest" description="Disordered" evidence="1">
    <location>
        <begin position="117"/>
        <end position="137"/>
    </location>
</feature>
<feature type="compositionally biased region" description="Gly residues" evidence="1">
    <location>
        <begin position="256"/>
        <end position="268"/>
    </location>
</feature>
<sequence length="346" mass="34766">MCPPDYPHGEQQQPANQEDDKQPDSSSDHDGGTSNNSLDTIMARAKKAANHIWLLQHARACDGSCAIRGPAASGPGRRGGADAATAAAAAAAPAARLCLICSLVARNDAQYQAATAAARSAGGGESPGLRRPVPRPRSVSYIGHDRLKLKLQFHQRLRIDSIAEEPMLECEGSEESFDEGEDHEYTLSSSPNDSTCGSCDGNSNQNVVSSSGGSGSGNGHRSSGSSGGSSGSGSRYGRSSSSGGSGSCSSSYSSRSGGGGSKSGGSVGGSSSSSSSGGGNTSSSGHSSSGSSINASIWSGAANTGQETAETEHSAERYGAHAPKVSVSRLDRGGERSAAVGRRHAD</sequence>
<name>A0A835Z6V3_9STRA</name>
<feature type="compositionally biased region" description="Basic and acidic residues" evidence="1">
    <location>
        <begin position="18"/>
        <end position="31"/>
    </location>
</feature>
<dbReference type="Proteomes" id="UP000664859">
    <property type="component" value="Unassembled WGS sequence"/>
</dbReference>
<gene>
    <name evidence="2" type="ORF">JKP88DRAFT_353774</name>
</gene>
<feature type="region of interest" description="Disordered" evidence="1">
    <location>
        <begin position="1"/>
        <end position="37"/>
    </location>
</feature>
<feature type="compositionally biased region" description="Low complexity" evidence="1">
    <location>
        <begin position="232"/>
        <end position="255"/>
    </location>
</feature>
<feature type="region of interest" description="Disordered" evidence="1">
    <location>
        <begin position="165"/>
        <end position="346"/>
    </location>
</feature>
<comment type="caution">
    <text evidence="2">The sequence shown here is derived from an EMBL/GenBank/DDBJ whole genome shotgun (WGS) entry which is preliminary data.</text>
</comment>
<protein>
    <submittedName>
        <fullName evidence="2">Uncharacterized protein</fullName>
    </submittedName>
</protein>
<evidence type="ECO:0000313" key="3">
    <source>
        <dbReference type="Proteomes" id="UP000664859"/>
    </source>
</evidence>
<feature type="compositionally biased region" description="Polar residues" evidence="1">
    <location>
        <begin position="293"/>
        <end position="308"/>
    </location>
</feature>
<feature type="compositionally biased region" description="Acidic residues" evidence="1">
    <location>
        <begin position="165"/>
        <end position="182"/>
    </location>
</feature>
<feature type="compositionally biased region" description="Low complexity" evidence="1">
    <location>
        <begin position="269"/>
        <end position="292"/>
    </location>
</feature>
<feature type="compositionally biased region" description="Polar residues" evidence="1">
    <location>
        <begin position="186"/>
        <end position="208"/>
    </location>
</feature>
<organism evidence="2 3">
    <name type="scientific">Tribonema minus</name>
    <dbReference type="NCBI Taxonomy" id="303371"/>
    <lineage>
        <taxon>Eukaryota</taxon>
        <taxon>Sar</taxon>
        <taxon>Stramenopiles</taxon>
        <taxon>Ochrophyta</taxon>
        <taxon>PX clade</taxon>
        <taxon>Xanthophyceae</taxon>
        <taxon>Tribonematales</taxon>
        <taxon>Tribonemataceae</taxon>
        <taxon>Tribonema</taxon>
    </lineage>
</organism>
<evidence type="ECO:0000313" key="2">
    <source>
        <dbReference type="EMBL" id="KAG5187124.1"/>
    </source>
</evidence>
<dbReference type="EMBL" id="JAFCMP010000094">
    <property type="protein sequence ID" value="KAG5187124.1"/>
    <property type="molecule type" value="Genomic_DNA"/>
</dbReference>
<keyword evidence="3" id="KW-1185">Reference proteome</keyword>
<accession>A0A835Z6V3</accession>
<evidence type="ECO:0000256" key="1">
    <source>
        <dbReference type="SAM" id="MobiDB-lite"/>
    </source>
</evidence>